<dbReference type="Pfam" id="PF00135">
    <property type="entry name" value="COesterase"/>
    <property type="match status" value="1"/>
</dbReference>
<comment type="similarity">
    <text evidence="1">Belongs to the type-B carboxylesterase/lipase family.</text>
</comment>
<keyword evidence="2" id="KW-0719">Serine esterase</keyword>
<keyword evidence="4" id="KW-0325">Glycoprotein</keyword>
<dbReference type="AlphaFoldDB" id="A0A8K0KKS0"/>
<evidence type="ECO:0000313" key="7">
    <source>
        <dbReference type="Proteomes" id="UP000792457"/>
    </source>
</evidence>
<dbReference type="PANTHER" id="PTHR43918:SF13">
    <property type="entry name" value="ACETYLCHOLINESTERASE"/>
    <property type="match status" value="1"/>
</dbReference>
<keyword evidence="7" id="KW-1185">Reference proteome</keyword>
<dbReference type="InterPro" id="IPR029058">
    <property type="entry name" value="AB_hydrolase_fold"/>
</dbReference>
<dbReference type="InterPro" id="IPR002018">
    <property type="entry name" value="CarbesteraseB"/>
</dbReference>
<dbReference type="Proteomes" id="UP000792457">
    <property type="component" value="Unassembled WGS sequence"/>
</dbReference>
<feature type="domain" description="Carboxylesterase type B" evidence="5">
    <location>
        <begin position="1"/>
        <end position="253"/>
    </location>
</feature>
<evidence type="ECO:0000256" key="1">
    <source>
        <dbReference type="ARBA" id="ARBA00005964"/>
    </source>
</evidence>
<evidence type="ECO:0000256" key="2">
    <source>
        <dbReference type="ARBA" id="ARBA00022487"/>
    </source>
</evidence>
<dbReference type="OrthoDB" id="408631at2759"/>
<dbReference type="GO" id="GO:0006581">
    <property type="term" value="P:acetylcholine catabolic process"/>
    <property type="evidence" value="ECO:0007669"/>
    <property type="project" value="TreeGrafter"/>
</dbReference>
<evidence type="ECO:0000256" key="3">
    <source>
        <dbReference type="ARBA" id="ARBA00022801"/>
    </source>
</evidence>
<sequence length="287" mass="31585">MVWIYGGGYMSGTSTLDIYDADMMAAAEEVAVASMQYRVGAFGFLYLGVDEAPGNAGLFDQALAIRWLRDNAAAFGADPESLTLFGESAGGGSVSIHLVSPVSKGLARRGIMQSGTVNAPWSHMTAERAFAVARTLIKDCGCWNATTYPLPEEPAQKSKENEKAIAEVMECMRFVEPKTISVQQWNSYSGILGFPSAPTIDGVFLPKHPLEMLKEGDFGKTEILIGSNQDEGKYTYVYFNRGNSRFPDLNASYESALAKVIFQLMFKVYFSCPLRLQKNNLIERFIR</sequence>
<organism evidence="6 7">
    <name type="scientific">Ladona fulva</name>
    <name type="common">Scarce chaser dragonfly</name>
    <name type="synonym">Libellula fulva</name>
    <dbReference type="NCBI Taxonomy" id="123851"/>
    <lineage>
        <taxon>Eukaryota</taxon>
        <taxon>Metazoa</taxon>
        <taxon>Ecdysozoa</taxon>
        <taxon>Arthropoda</taxon>
        <taxon>Hexapoda</taxon>
        <taxon>Insecta</taxon>
        <taxon>Pterygota</taxon>
        <taxon>Palaeoptera</taxon>
        <taxon>Odonata</taxon>
        <taxon>Epiprocta</taxon>
        <taxon>Anisoptera</taxon>
        <taxon>Libelluloidea</taxon>
        <taxon>Libellulidae</taxon>
        <taxon>Ladona</taxon>
    </lineage>
</organism>
<comment type="caution">
    <text evidence="6">The sequence shown here is derived from an EMBL/GenBank/DDBJ whole genome shotgun (WGS) entry which is preliminary data.</text>
</comment>
<name>A0A8K0KKS0_LADFU</name>
<dbReference type="GO" id="GO:0005615">
    <property type="term" value="C:extracellular space"/>
    <property type="evidence" value="ECO:0007669"/>
    <property type="project" value="TreeGrafter"/>
</dbReference>
<dbReference type="EMBL" id="KZ309125">
    <property type="protein sequence ID" value="KAG8237106.1"/>
    <property type="molecule type" value="Genomic_DNA"/>
</dbReference>
<dbReference type="GO" id="GO:0005886">
    <property type="term" value="C:plasma membrane"/>
    <property type="evidence" value="ECO:0007669"/>
    <property type="project" value="TreeGrafter"/>
</dbReference>
<dbReference type="SUPFAM" id="SSF53474">
    <property type="entry name" value="alpha/beta-Hydrolases"/>
    <property type="match status" value="1"/>
</dbReference>
<evidence type="ECO:0000313" key="6">
    <source>
        <dbReference type="EMBL" id="KAG8237106.1"/>
    </source>
</evidence>
<proteinExistence type="inferred from homology"/>
<evidence type="ECO:0000259" key="5">
    <source>
        <dbReference type="Pfam" id="PF00135"/>
    </source>
</evidence>
<dbReference type="InterPro" id="IPR050654">
    <property type="entry name" value="AChE-related_enzymes"/>
</dbReference>
<reference evidence="6" key="2">
    <citation type="submission" date="2017-10" db="EMBL/GenBank/DDBJ databases">
        <title>Ladona fulva Genome sequencing and assembly.</title>
        <authorList>
            <person name="Murali S."/>
            <person name="Richards S."/>
            <person name="Bandaranaike D."/>
            <person name="Bellair M."/>
            <person name="Blankenburg K."/>
            <person name="Chao H."/>
            <person name="Dinh H."/>
            <person name="Doddapaneni H."/>
            <person name="Dugan-Rocha S."/>
            <person name="Elkadiri S."/>
            <person name="Gnanaolivu R."/>
            <person name="Hernandez B."/>
            <person name="Skinner E."/>
            <person name="Javaid M."/>
            <person name="Lee S."/>
            <person name="Li M."/>
            <person name="Ming W."/>
            <person name="Munidasa M."/>
            <person name="Muniz J."/>
            <person name="Nguyen L."/>
            <person name="Hughes D."/>
            <person name="Osuji N."/>
            <person name="Pu L.-L."/>
            <person name="Puazo M."/>
            <person name="Qu C."/>
            <person name="Quiroz J."/>
            <person name="Raj R."/>
            <person name="Weissenberger G."/>
            <person name="Xin Y."/>
            <person name="Zou X."/>
            <person name="Han Y."/>
            <person name="Worley K."/>
            <person name="Muzny D."/>
            <person name="Gibbs R."/>
        </authorList>
    </citation>
    <scope>NUCLEOTIDE SEQUENCE</scope>
    <source>
        <strain evidence="6">Sampled in the wild</strain>
    </source>
</reference>
<gene>
    <name evidence="6" type="ORF">J437_LFUL008158</name>
</gene>
<reference evidence="6" key="1">
    <citation type="submission" date="2013-04" db="EMBL/GenBank/DDBJ databases">
        <authorList>
            <person name="Qu J."/>
            <person name="Murali S.C."/>
            <person name="Bandaranaike D."/>
            <person name="Bellair M."/>
            <person name="Blankenburg K."/>
            <person name="Chao H."/>
            <person name="Dinh H."/>
            <person name="Doddapaneni H."/>
            <person name="Downs B."/>
            <person name="Dugan-Rocha S."/>
            <person name="Elkadiri S."/>
            <person name="Gnanaolivu R.D."/>
            <person name="Hernandez B."/>
            <person name="Javaid M."/>
            <person name="Jayaseelan J.C."/>
            <person name="Lee S."/>
            <person name="Li M."/>
            <person name="Ming W."/>
            <person name="Munidasa M."/>
            <person name="Muniz J."/>
            <person name="Nguyen L."/>
            <person name="Ongeri F."/>
            <person name="Osuji N."/>
            <person name="Pu L.-L."/>
            <person name="Puazo M."/>
            <person name="Qu C."/>
            <person name="Quiroz J."/>
            <person name="Raj R."/>
            <person name="Weissenberger G."/>
            <person name="Xin Y."/>
            <person name="Zou X."/>
            <person name="Han Y."/>
            <person name="Richards S."/>
            <person name="Worley K."/>
            <person name="Muzny D."/>
            <person name="Gibbs R."/>
        </authorList>
    </citation>
    <scope>NUCLEOTIDE SEQUENCE</scope>
    <source>
        <strain evidence="6">Sampled in the wild</strain>
    </source>
</reference>
<dbReference type="GO" id="GO:0019695">
    <property type="term" value="P:choline metabolic process"/>
    <property type="evidence" value="ECO:0007669"/>
    <property type="project" value="TreeGrafter"/>
</dbReference>
<keyword evidence="3" id="KW-0378">Hydrolase</keyword>
<evidence type="ECO:0000256" key="4">
    <source>
        <dbReference type="ARBA" id="ARBA00023180"/>
    </source>
</evidence>
<protein>
    <recommendedName>
        <fullName evidence="5">Carboxylesterase type B domain-containing protein</fullName>
    </recommendedName>
</protein>
<dbReference type="Gene3D" id="3.40.50.1820">
    <property type="entry name" value="alpha/beta hydrolase"/>
    <property type="match status" value="1"/>
</dbReference>
<dbReference type="GO" id="GO:0003990">
    <property type="term" value="F:acetylcholinesterase activity"/>
    <property type="evidence" value="ECO:0007669"/>
    <property type="project" value="TreeGrafter"/>
</dbReference>
<dbReference type="PANTHER" id="PTHR43918">
    <property type="entry name" value="ACETYLCHOLINESTERASE"/>
    <property type="match status" value="1"/>
</dbReference>
<accession>A0A8K0KKS0</accession>